<keyword evidence="2" id="KW-1185">Reference proteome</keyword>
<evidence type="ECO:0000313" key="1">
    <source>
        <dbReference type="EMBL" id="KNF01085.1"/>
    </source>
</evidence>
<reference evidence="2" key="1">
    <citation type="submission" date="2014-03" db="EMBL/GenBank/DDBJ databases">
        <title>The Genome Sequence of Puccinia striiformis f. sp. tritici PST-78.</title>
        <authorList>
            <consortium name="The Broad Institute Genome Sequencing Platform"/>
            <person name="Cuomo C."/>
            <person name="Hulbert S."/>
            <person name="Chen X."/>
            <person name="Walker B."/>
            <person name="Young S.K."/>
            <person name="Zeng Q."/>
            <person name="Gargeya S."/>
            <person name="Fitzgerald M."/>
            <person name="Haas B."/>
            <person name="Abouelleil A."/>
            <person name="Alvarado L."/>
            <person name="Arachchi H.M."/>
            <person name="Berlin A.M."/>
            <person name="Chapman S.B."/>
            <person name="Goldberg J."/>
            <person name="Griggs A."/>
            <person name="Gujja S."/>
            <person name="Hansen M."/>
            <person name="Howarth C."/>
            <person name="Imamovic A."/>
            <person name="Larimer J."/>
            <person name="McCowan C."/>
            <person name="Montmayeur A."/>
            <person name="Murphy C."/>
            <person name="Neiman D."/>
            <person name="Pearson M."/>
            <person name="Priest M."/>
            <person name="Roberts A."/>
            <person name="Saif S."/>
            <person name="Shea T."/>
            <person name="Sisk P."/>
            <person name="Sykes S."/>
            <person name="Wortman J."/>
            <person name="Nusbaum C."/>
            <person name="Birren B."/>
        </authorList>
    </citation>
    <scope>NUCLEOTIDE SEQUENCE [LARGE SCALE GENOMIC DNA]</scope>
    <source>
        <strain evidence="2">race PST-78</strain>
    </source>
</reference>
<organism evidence="1 2">
    <name type="scientific">Puccinia striiformis f. sp. tritici PST-78</name>
    <dbReference type="NCBI Taxonomy" id="1165861"/>
    <lineage>
        <taxon>Eukaryota</taxon>
        <taxon>Fungi</taxon>
        <taxon>Dikarya</taxon>
        <taxon>Basidiomycota</taxon>
        <taxon>Pucciniomycotina</taxon>
        <taxon>Pucciniomycetes</taxon>
        <taxon>Pucciniales</taxon>
        <taxon>Pucciniaceae</taxon>
        <taxon>Puccinia</taxon>
    </lineage>
</organism>
<name>A0A0L0VQ14_9BASI</name>
<evidence type="ECO:0000313" key="2">
    <source>
        <dbReference type="Proteomes" id="UP000054564"/>
    </source>
</evidence>
<gene>
    <name evidence="1" type="ORF">PSTG_05714</name>
</gene>
<accession>A0A0L0VQ14</accession>
<sequence length="434" mass="49523">MQQVKGNDDSREVVICEGVVGFKSDFPGGELPYRTRGDLAIAGFQDLIHKYDADEEESDSSSARESSTISPKDEVKLKKELINRLSSSLLPTLRQSVIKVSISPDPADLPREPGEKLKQVIEGQSELDHTWDQIQHAVRKLYQDSSSQANDKHLKDFKRFRLHGLSSLFEVSILEDILTFFNYTLETIQRRGLSNYDQPAMWNNNFCAYQDKHAFTNQRHTDYTASVLETIDSMVECLKGSEFDIVQRDWPRKTRSIDDDMKELLHLINPTVSSGKAGGYPACTIPRTQPAIRVAQSLLTIIKMSRMFFNKLSKRGMNGKRLPLFTKMSSYELEALSRIPDDIVGDLRAMISCWKRGDDVIIQLPQAARRLQRRFQSALALIVLHFIPLVPDTDNFPARKKYFKTWFTITWSTHLDLAVSQLINSTRILHPNSS</sequence>
<protein>
    <submittedName>
        <fullName evidence="1">Uncharacterized protein</fullName>
    </submittedName>
</protein>
<dbReference type="AlphaFoldDB" id="A0A0L0VQ14"/>
<proteinExistence type="predicted"/>
<dbReference type="EMBL" id="AJIL01000032">
    <property type="protein sequence ID" value="KNF01085.1"/>
    <property type="molecule type" value="Genomic_DNA"/>
</dbReference>
<comment type="caution">
    <text evidence="1">The sequence shown here is derived from an EMBL/GenBank/DDBJ whole genome shotgun (WGS) entry which is preliminary data.</text>
</comment>
<dbReference type="STRING" id="1165861.A0A0L0VQ14"/>
<dbReference type="Proteomes" id="UP000054564">
    <property type="component" value="Unassembled WGS sequence"/>
</dbReference>
<dbReference type="PANTHER" id="PTHR33069:SF3">
    <property type="entry name" value="DYNEIN HEAVY CHAIN TAIL DOMAIN-CONTAINING PROTEIN"/>
    <property type="match status" value="1"/>
</dbReference>
<dbReference type="PANTHER" id="PTHR33069">
    <property type="entry name" value="CHROMOSOME 7, WHOLE GENOME SHOTGUN SEQUENCE-RELATED"/>
    <property type="match status" value="1"/>
</dbReference>